<keyword evidence="2 7" id="KW-0132">Cell division</keyword>
<gene>
    <name evidence="10" type="ORF">NDU88_004713</name>
</gene>
<sequence>MAANLSPSDQAAPNVNFRNNCRMILKLLQERDKSVAFSPEPPLTPVTRLAFGFSSLNTGDGDTPKRCLDLSNLSTDEGGFLRVVDSPVAPAGQKESLRTRDLLCDALKPDRGSHSCVLPQLFSSTPRIKEPGKGNKETGNKENDGRWLKPLTLRAPRCLQLHRVVESPPLATALPVEVLDGEDCEMGELASPITLAPLGLELCHTQTGLNPDGFTEFFTEDEQMEDSVAPSASLSSSMAALLAGPLLTQDINIANVSVNRSRLYRSPSMPEKLDRPVRKRSLDNETPVKVKRSRSTSSPAQTEEEGLVLGRRRGTVLRKTLSLCDVDQTLDADCSHRQLIGDFSKVYALPIVTGRHQDLRYVTAETTAALLRGEFHSLVERCFIIDCRYPYEYSGGHIQGAVNIHRQEDVVDLFLKEPLVPSVAEKRIILLFHCEFSSERGPRMCRFLREEDRDRNEYPSLFYPELYILKGGYKEFFSDYKELCDPQSYCPMHHQDFREEMLQFRTKSKSWAGERKLREQVARLVKM</sequence>
<dbReference type="PRINTS" id="PR00716">
    <property type="entry name" value="MPIPHPHTASE"/>
</dbReference>
<keyword evidence="6 7" id="KW-0131">Cell cycle</keyword>
<feature type="compositionally biased region" description="Basic and acidic residues" evidence="8">
    <location>
        <begin position="271"/>
        <end position="288"/>
    </location>
</feature>
<dbReference type="FunFam" id="3.40.250.10:FF:000004">
    <property type="entry name" value="M-phase inducer phosphatase 1 isoform X1"/>
    <property type="match status" value="1"/>
</dbReference>
<keyword evidence="3 7" id="KW-0498">Mitosis</keyword>
<dbReference type="CDD" id="cd01530">
    <property type="entry name" value="Cdc25"/>
    <property type="match status" value="1"/>
</dbReference>
<feature type="region of interest" description="Disordered" evidence="8">
    <location>
        <begin position="125"/>
        <end position="146"/>
    </location>
</feature>
<dbReference type="InterPro" id="IPR036873">
    <property type="entry name" value="Rhodanese-like_dom_sf"/>
</dbReference>
<name>A0AAV7PLQ8_PLEWA</name>
<accession>A0AAV7PLQ8</accession>
<dbReference type="GO" id="GO:0005634">
    <property type="term" value="C:nucleus"/>
    <property type="evidence" value="ECO:0007669"/>
    <property type="project" value="TreeGrafter"/>
</dbReference>
<evidence type="ECO:0000256" key="4">
    <source>
        <dbReference type="ARBA" id="ARBA00022801"/>
    </source>
</evidence>
<dbReference type="GO" id="GO:0010971">
    <property type="term" value="P:positive regulation of G2/M transition of mitotic cell cycle"/>
    <property type="evidence" value="ECO:0007669"/>
    <property type="project" value="TreeGrafter"/>
</dbReference>
<evidence type="ECO:0000313" key="11">
    <source>
        <dbReference type="Proteomes" id="UP001066276"/>
    </source>
</evidence>
<dbReference type="Proteomes" id="UP001066276">
    <property type="component" value="Chromosome 7"/>
</dbReference>
<dbReference type="Gene3D" id="3.40.250.10">
    <property type="entry name" value="Rhodanese-like domain"/>
    <property type="match status" value="1"/>
</dbReference>
<proteinExistence type="inferred from homology"/>
<evidence type="ECO:0000256" key="2">
    <source>
        <dbReference type="ARBA" id="ARBA00022618"/>
    </source>
</evidence>
<dbReference type="SUPFAM" id="SSF52821">
    <property type="entry name" value="Rhodanese/Cell cycle control phosphatase"/>
    <property type="match status" value="1"/>
</dbReference>
<evidence type="ECO:0000256" key="5">
    <source>
        <dbReference type="ARBA" id="ARBA00022912"/>
    </source>
</evidence>
<evidence type="ECO:0000256" key="7">
    <source>
        <dbReference type="RuleBase" id="RU368028"/>
    </source>
</evidence>
<organism evidence="10 11">
    <name type="scientific">Pleurodeles waltl</name>
    <name type="common">Iberian ribbed newt</name>
    <dbReference type="NCBI Taxonomy" id="8319"/>
    <lineage>
        <taxon>Eukaryota</taxon>
        <taxon>Metazoa</taxon>
        <taxon>Chordata</taxon>
        <taxon>Craniata</taxon>
        <taxon>Vertebrata</taxon>
        <taxon>Euteleostomi</taxon>
        <taxon>Amphibia</taxon>
        <taxon>Batrachia</taxon>
        <taxon>Caudata</taxon>
        <taxon>Salamandroidea</taxon>
        <taxon>Salamandridae</taxon>
        <taxon>Pleurodelinae</taxon>
        <taxon>Pleurodeles</taxon>
    </lineage>
</organism>
<dbReference type="GO" id="GO:0051301">
    <property type="term" value="P:cell division"/>
    <property type="evidence" value="ECO:0007669"/>
    <property type="project" value="UniProtKB-UniRule"/>
</dbReference>
<keyword evidence="4 7" id="KW-0378">Hydrolase</keyword>
<reference evidence="10" key="1">
    <citation type="journal article" date="2022" name="bioRxiv">
        <title>Sequencing and chromosome-scale assembly of the giantPleurodeles waltlgenome.</title>
        <authorList>
            <person name="Brown T."/>
            <person name="Elewa A."/>
            <person name="Iarovenko S."/>
            <person name="Subramanian E."/>
            <person name="Araus A.J."/>
            <person name="Petzold A."/>
            <person name="Susuki M."/>
            <person name="Suzuki K.-i.T."/>
            <person name="Hayashi T."/>
            <person name="Toyoda A."/>
            <person name="Oliveira C."/>
            <person name="Osipova E."/>
            <person name="Leigh N.D."/>
            <person name="Simon A."/>
            <person name="Yun M.H."/>
        </authorList>
    </citation>
    <scope>NUCLEOTIDE SEQUENCE</scope>
    <source>
        <strain evidence="10">20211129_DDA</strain>
        <tissue evidence="10">Liver</tissue>
    </source>
</reference>
<dbReference type="GO" id="GO:0000086">
    <property type="term" value="P:G2/M transition of mitotic cell cycle"/>
    <property type="evidence" value="ECO:0007669"/>
    <property type="project" value="TreeGrafter"/>
</dbReference>
<keyword evidence="11" id="KW-1185">Reference proteome</keyword>
<dbReference type="PROSITE" id="PS50206">
    <property type="entry name" value="RHODANESE_3"/>
    <property type="match status" value="1"/>
</dbReference>
<evidence type="ECO:0000313" key="10">
    <source>
        <dbReference type="EMBL" id="KAJ1126305.1"/>
    </source>
</evidence>
<dbReference type="SMART" id="SM00450">
    <property type="entry name" value="RHOD"/>
    <property type="match status" value="1"/>
</dbReference>
<dbReference type="EC" id="3.1.3.48" evidence="7"/>
<evidence type="ECO:0000259" key="9">
    <source>
        <dbReference type="PROSITE" id="PS50206"/>
    </source>
</evidence>
<comment type="function">
    <text evidence="7">Tyrosine protein phosphatase which functions as a dosage-dependent inducer of mitotic progression.</text>
</comment>
<dbReference type="AlphaFoldDB" id="A0AAV7PLQ8"/>
<comment type="catalytic activity">
    <reaction evidence="7">
        <text>O-phospho-L-tyrosyl-[protein] + H2O = L-tyrosyl-[protein] + phosphate</text>
        <dbReference type="Rhea" id="RHEA:10684"/>
        <dbReference type="Rhea" id="RHEA-COMP:10136"/>
        <dbReference type="Rhea" id="RHEA-COMP:20101"/>
        <dbReference type="ChEBI" id="CHEBI:15377"/>
        <dbReference type="ChEBI" id="CHEBI:43474"/>
        <dbReference type="ChEBI" id="CHEBI:46858"/>
        <dbReference type="ChEBI" id="CHEBI:61978"/>
        <dbReference type="EC" id="3.1.3.48"/>
    </reaction>
</comment>
<evidence type="ECO:0000256" key="8">
    <source>
        <dbReference type="SAM" id="MobiDB-lite"/>
    </source>
</evidence>
<dbReference type="InterPro" id="IPR000751">
    <property type="entry name" value="MPI_Phosphatase"/>
</dbReference>
<evidence type="ECO:0000256" key="1">
    <source>
        <dbReference type="ARBA" id="ARBA00011065"/>
    </source>
</evidence>
<feature type="compositionally biased region" description="Basic and acidic residues" evidence="8">
    <location>
        <begin position="127"/>
        <end position="146"/>
    </location>
</feature>
<dbReference type="Pfam" id="PF00581">
    <property type="entry name" value="Rhodanese"/>
    <property type="match status" value="1"/>
</dbReference>
<dbReference type="GO" id="GO:0004725">
    <property type="term" value="F:protein tyrosine phosphatase activity"/>
    <property type="evidence" value="ECO:0007669"/>
    <property type="project" value="UniProtKB-UniRule"/>
</dbReference>
<dbReference type="PANTHER" id="PTHR10828:SF64">
    <property type="entry name" value="M-PHASE INDUCER PHOSPHATASE 3"/>
    <property type="match status" value="1"/>
</dbReference>
<comment type="similarity">
    <text evidence="1 7">Belongs to the MPI phosphatase family.</text>
</comment>
<dbReference type="Pfam" id="PF06617">
    <property type="entry name" value="M-inducer_phosp"/>
    <property type="match status" value="1"/>
</dbReference>
<comment type="caution">
    <text evidence="10">The sequence shown here is derived from an EMBL/GenBank/DDBJ whole genome shotgun (WGS) entry which is preliminary data.</text>
</comment>
<dbReference type="GO" id="GO:0005737">
    <property type="term" value="C:cytoplasm"/>
    <property type="evidence" value="ECO:0007669"/>
    <property type="project" value="TreeGrafter"/>
</dbReference>
<dbReference type="InterPro" id="IPR001763">
    <property type="entry name" value="Rhodanese-like_dom"/>
</dbReference>
<protein>
    <recommendedName>
        <fullName evidence="7">M-phase inducer phosphatase</fullName>
        <ecNumber evidence="7">3.1.3.48</ecNumber>
    </recommendedName>
</protein>
<dbReference type="EMBL" id="JANPWB010000011">
    <property type="protein sequence ID" value="KAJ1126305.1"/>
    <property type="molecule type" value="Genomic_DNA"/>
</dbReference>
<feature type="domain" description="Rhodanese" evidence="9">
    <location>
        <begin position="378"/>
        <end position="485"/>
    </location>
</feature>
<dbReference type="GO" id="GO:0110032">
    <property type="term" value="P:positive regulation of G2/MI transition of meiotic cell cycle"/>
    <property type="evidence" value="ECO:0007669"/>
    <property type="project" value="TreeGrafter"/>
</dbReference>
<evidence type="ECO:0000256" key="6">
    <source>
        <dbReference type="ARBA" id="ARBA00023306"/>
    </source>
</evidence>
<keyword evidence="5 7" id="KW-0904">Protein phosphatase</keyword>
<evidence type="ECO:0000256" key="3">
    <source>
        <dbReference type="ARBA" id="ARBA00022776"/>
    </source>
</evidence>
<feature type="region of interest" description="Disordered" evidence="8">
    <location>
        <begin position="266"/>
        <end position="306"/>
    </location>
</feature>
<dbReference type="PANTHER" id="PTHR10828">
    <property type="entry name" value="M-PHASE INDUCER PHOSPHATASE DUAL SPECIFICITY PHOSPHATASE CDC25"/>
    <property type="match status" value="1"/>
</dbReference>